<feature type="compositionally biased region" description="Basic and acidic residues" evidence="5">
    <location>
        <begin position="528"/>
        <end position="538"/>
    </location>
</feature>
<feature type="compositionally biased region" description="Acidic residues" evidence="5">
    <location>
        <begin position="372"/>
        <end position="385"/>
    </location>
</feature>
<comment type="similarity">
    <text evidence="2">Belongs to the ESF1 family.</text>
</comment>
<organism evidence="8 9">
    <name type="scientific">Chironomus riparius</name>
    <dbReference type="NCBI Taxonomy" id="315576"/>
    <lineage>
        <taxon>Eukaryota</taxon>
        <taxon>Metazoa</taxon>
        <taxon>Ecdysozoa</taxon>
        <taxon>Arthropoda</taxon>
        <taxon>Hexapoda</taxon>
        <taxon>Insecta</taxon>
        <taxon>Pterygota</taxon>
        <taxon>Neoptera</taxon>
        <taxon>Endopterygota</taxon>
        <taxon>Diptera</taxon>
        <taxon>Nematocera</taxon>
        <taxon>Chironomoidea</taxon>
        <taxon>Chironomidae</taxon>
        <taxon>Chironominae</taxon>
        <taxon>Chironomus</taxon>
    </lineage>
</organism>
<dbReference type="InterPro" id="IPR012580">
    <property type="entry name" value="NUC153"/>
</dbReference>
<reference evidence="8" key="2">
    <citation type="submission" date="2022-10" db="EMBL/GenBank/DDBJ databases">
        <authorList>
            <consortium name="ENA_rothamsted_submissions"/>
            <consortium name="culmorum"/>
            <person name="King R."/>
        </authorList>
    </citation>
    <scope>NUCLEOTIDE SEQUENCE</scope>
</reference>
<feature type="domain" description="ESF1 RRM" evidence="7">
    <location>
        <begin position="164"/>
        <end position="307"/>
    </location>
</feature>
<feature type="region of interest" description="Disordered" evidence="5">
    <location>
        <begin position="128"/>
        <end position="162"/>
    </location>
</feature>
<dbReference type="Proteomes" id="UP001153620">
    <property type="component" value="Chromosome 2"/>
</dbReference>
<sequence length="667" mass="77608">MSNKKDIYKDERFAHLLSNPRFKKLPKKEGKVKIDERFKPMFENENFNIQYNVDKYGRKVNKKSAENLKDYYDLDSNDESSDEEKPENKEDEVIPGNAIIKGGNKLPATLKNKLKDLEIDYIRGEGILQSDSSDEEESSSETEVELNHDWGELDKDAERTEESTKRIACLHMDWDRIRAIDIMVLVNSFIPTGAGSVLSVNIYPSEFGKQRLAEEELKGPKEITTLEVKNENEEYEEGDKYTEKLREYQLNRLKYYYAVVEFDSEKSADIVYKECDGLEYESTANRLDLRFIPDEMEFEDEPKDTCTELPDLAKYEPRIFFTTALQHAKVELTWDETDVGRQEISDKLFTDKRNEVSDRDLRKFVAFSSESEHDDQEESNSDSDNIDGALKSGKSRLDLYKALLDDVNQKEQEKKKQQVEMEYSWGIGSLDKKDKAVPVEKEAELTPFEMILEKKKQKKKARKEQRKKKLKGGDDDNENGYSSSDFDDIDMNDPYFAEEFANGDFKMPSKKGSKKKKNEKLEDDPEAEEKLKAQKELELLLEDNEDEKSHFSLKKIQENEEMTSSKKKRKIKKLKKQGINVDEPVDNFELNVQDDRFKAVFSQPDFNIDPTNAGFKKTKGMEKLIQEKLKRRHTDDAEQTETAEKKKKIKDISLNLLVKNIKRKAGK</sequence>
<keyword evidence="3" id="KW-0175">Coiled coil</keyword>
<comment type="subcellular location">
    <subcellularLocation>
        <location evidence="1">Nucleus</location>
        <location evidence="1">Nucleolus</location>
    </subcellularLocation>
</comment>
<dbReference type="AlphaFoldDB" id="A0A9N9RX24"/>
<feature type="region of interest" description="Disordered" evidence="5">
    <location>
        <begin position="367"/>
        <end position="390"/>
    </location>
</feature>
<dbReference type="GO" id="GO:0005730">
    <property type="term" value="C:nucleolus"/>
    <property type="evidence" value="ECO:0007669"/>
    <property type="project" value="UniProtKB-SubCell"/>
</dbReference>
<evidence type="ECO:0000256" key="4">
    <source>
        <dbReference type="ARBA" id="ARBA00023242"/>
    </source>
</evidence>
<dbReference type="OrthoDB" id="431825at2759"/>
<gene>
    <name evidence="8" type="ORF">CHIRRI_LOCUS7347</name>
</gene>
<evidence type="ECO:0000256" key="3">
    <source>
        <dbReference type="ARBA" id="ARBA00023054"/>
    </source>
</evidence>
<feature type="compositionally biased region" description="Basic residues" evidence="5">
    <location>
        <begin position="565"/>
        <end position="576"/>
    </location>
</feature>
<evidence type="ECO:0000259" key="6">
    <source>
        <dbReference type="Pfam" id="PF08159"/>
    </source>
</evidence>
<evidence type="ECO:0000256" key="1">
    <source>
        <dbReference type="ARBA" id="ARBA00004604"/>
    </source>
</evidence>
<feature type="compositionally biased region" description="Acidic residues" evidence="5">
    <location>
        <begin position="73"/>
        <end position="85"/>
    </location>
</feature>
<feature type="compositionally biased region" description="Basic and acidic residues" evidence="5">
    <location>
        <begin position="145"/>
        <end position="162"/>
    </location>
</feature>
<proteinExistence type="inferred from homology"/>
<protein>
    <recommendedName>
        <fullName evidence="10">NUC153 domain-containing protein</fullName>
    </recommendedName>
</protein>
<dbReference type="Pfam" id="PF25121">
    <property type="entry name" value="RRM_ESF1"/>
    <property type="match status" value="1"/>
</dbReference>
<dbReference type="InterPro" id="IPR039754">
    <property type="entry name" value="Esf1"/>
</dbReference>
<evidence type="ECO:0000313" key="9">
    <source>
        <dbReference type="Proteomes" id="UP001153620"/>
    </source>
</evidence>
<name>A0A9N9RX24_9DIPT</name>
<feature type="compositionally biased region" description="Basic residues" evidence="5">
    <location>
        <begin position="508"/>
        <end position="518"/>
    </location>
</feature>
<dbReference type="PANTHER" id="PTHR12202">
    <property type="entry name" value="ESF1 HOMOLOG"/>
    <property type="match status" value="1"/>
</dbReference>
<evidence type="ECO:0000313" key="8">
    <source>
        <dbReference type="EMBL" id="CAG9804464.1"/>
    </source>
</evidence>
<evidence type="ECO:0000259" key="7">
    <source>
        <dbReference type="Pfam" id="PF25121"/>
    </source>
</evidence>
<reference evidence="8" key="1">
    <citation type="submission" date="2022-01" db="EMBL/GenBank/DDBJ databases">
        <authorList>
            <person name="King R."/>
        </authorList>
    </citation>
    <scope>NUCLEOTIDE SEQUENCE</scope>
</reference>
<feature type="domain" description="NUC153" evidence="6">
    <location>
        <begin position="594"/>
        <end position="622"/>
    </location>
</feature>
<keyword evidence="9" id="KW-1185">Reference proteome</keyword>
<evidence type="ECO:0000256" key="2">
    <source>
        <dbReference type="ARBA" id="ARBA00009087"/>
    </source>
</evidence>
<dbReference type="Pfam" id="PF08159">
    <property type="entry name" value="NUC153"/>
    <property type="match status" value="1"/>
</dbReference>
<feature type="region of interest" description="Disordered" evidence="5">
    <location>
        <begin position="451"/>
        <end position="576"/>
    </location>
</feature>
<accession>A0A9N9RX24</accession>
<dbReference type="GO" id="GO:0006364">
    <property type="term" value="P:rRNA processing"/>
    <property type="evidence" value="ECO:0007669"/>
    <property type="project" value="InterPro"/>
</dbReference>
<dbReference type="GO" id="GO:0003723">
    <property type="term" value="F:RNA binding"/>
    <property type="evidence" value="ECO:0007669"/>
    <property type="project" value="TreeGrafter"/>
</dbReference>
<feature type="region of interest" description="Disordered" evidence="5">
    <location>
        <begin position="67"/>
        <end position="93"/>
    </location>
</feature>
<feature type="compositionally biased region" description="Basic and acidic residues" evidence="5">
    <location>
        <begin position="547"/>
        <end position="558"/>
    </location>
</feature>
<evidence type="ECO:0008006" key="10">
    <source>
        <dbReference type="Google" id="ProtNLM"/>
    </source>
</evidence>
<dbReference type="PANTHER" id="PTHR12202:SF0">
    <property type="entry name" value="ESF1 HOMOLOG"/>
    <property type="match status" value="1"/>
</dbReference>
<feature type="compositionally biased region" description="Basic residues" evidence="5">
    <location>
        <begin position="455"/>
        <end position="470"/>
    </location>
</feature>
<dbReference type="EMBL" id="OU895878">
    <property type="protein sequence ID" value="CAG9804464.1"/>
    <property type="molecule type" value="Genomic_DNA"/>
</dbReference>
<evidence type="ECO:0000256" key="5">
    <source>
        <dbReference type="SAM" id="MobiDB-lite"/>
    </source>
</evidence>
<keyword evidence="4" id="KW-0539">Nucleus</keyword>
<feature type="compositionally biased region" description="Acidic residues" evidence="5">
    <location>
        <begin position="132"/>
        <end position="144"/>
    </location>
</feature>
<dbReference type="InterPro" id="IPR056750">
    <property type="entry name" value="RRM_ESF1"/>
</dbReference>